<evidence type="ECO:0000259" key="9">
    <source>
        <dbReference type="PROSITE" id="PS50156"/>
    </source>
</evidence>
<feature type="domain" description="SSD" evidence="9">
    <location>
        <begin position="536"/>
        <end position="694"/>
    </location>
</feature>
<accession>A0A4R4P8W9</accession>
<organism evidence="10 11">
    <name type="scientific">Actinomadura bangladeshensis</name>
    <dbReference type="NCBI Taxonomy" id="453573"/>
    <lineage>
        <taxon>Bacteria</taxon>
        <taxon>Bacillati</taxon>
        <taxon>Actinomycetota</taxon>
        <taxon>Actinomycetes</taxon>
        <taxon>Streptosporangiales</taxon>
        <taxon>Thermomonosporaceae</taxon>
        <taxon>Actinomadura</taxon>
    </lineage>
</organism>
<dbReference type="OrthoDB" id="2365435at2"/>
<feature type="transmembrane region" description="Helical" evidence="8">
    <location>
        <begin position="383"/>
        <end position="401"/>
    </location>
</feature>
<dbReference type="Proteomes" id="UP000295431">
    <property type="component" value="Unassembled WGS sequence"/>
</dbReference>
<evidence type="ECO:0000256" key="1">
    <source>
        <dbReference type="ARBA" id="ARBA00004651"/>
    </source>
</evidence>
<evidence type="ECO:0000256" key="5">
    <source>
        <dbReference type="ARBA" id="ARBA00022989"/>
    </source>
</evidence>
<evidence type="ECO:0000256" key="7">
    <source>
        <dbReference type="SAM" id="MobiDB-lite"/>
    </source>
</evidence>
<protein>
    <recommendedName>
        <fullName evidence="9">SSD domain-containing protein</fullName>
    </recommendedName>
</protein>
<gene>
    <name evidence="10" type="ORF">E1284_09450</name>
</gene>
<feature type="transmembrane region" description="Helical" evidence="8">
    <location>
        <begin position="671"/>
        <end position="696"/>
    </location>
</feature>
<keyword evidence="6 8" id="KW-0472">Membrane</keyword>
<dbReference type="AlphaFoldDB" id="A0A4R4P8W9"/>
<feature type="transmembrane region" description="Helical" evidence="8">
    <location>
        <begin position="537"/>
        <end position="556"/>
    </location>
</feature>
<feature type="compositionally biased region" description="Low complexity" evidence="7">
    <location>
        <begin position="43"/>
        <end position="57"/>
    </location>
</feature>
<comment type="caution">
    <text evidence="10">The sequence shown here is derived from an EMBL/GenBank/DDBJ whole genome shotgun (WGS) entry which is preliminary data.</text>
</comment>
<dbReference type="Gene3D" id="1.20.1640.10">
    <property type="entry name" value="Multidrug efflux transporter AcrB transmembrane domain"/>
    <property type="match status" value="2"/>
</dbReference>
<dbReference type="PANTHER" id="PTHR33406">
    <property type="entry name" value="MEMBRANE PROTEIN MJ1562-RELATED"/>
    <property type="match status" value="1"/>
</dbReference>
<dbReference type="PROSITE" id="PS50156">
    <property type="entry name" value="SSD"/>
    <property type="match status" value="2"/>
</dbReference>
<feature type="region of interest" description="Disordered" evidence="7">
    <location>
        <begin position="39"/>
        <end position="61"/>
    </location>
</feature>
<evidence type="ECO:0000256" key="8">
    <source>
        <dbReference type="SAM" id="Phobius"/>
    </source>
</evidence>
<dbReference type="InterPro" id="IPR000731">
    <property type="entry name" value="SSD"/>
</dbReference>
<evidence type="ECO:0000313" key="10">
    <source>
        <dbReference type="EMBL" id="TDC17363.1"/>
    </source>
</evidence>
<feature type="transmembrane region" description="Helical" evidence="8">
    <location>
        <begin position="191"/>
        <end position="208"/>
    </location>
</feature>
<feature type="domain" description="SSD" evidence="9">
    <location>
        <begin position="215"/>
        <end position="345"/>
    </location>
</feature>
<dbReference type="InterPro" id="IPR050545">
    <property type="entry name" value="Mycobact_MmpL"/>
</dbReference>
<name>A0A4R4P8W9_9ACTN</name>
<evidence type="ECO:0000313" key="11">
    <source>
        <dbReference type="Proteomes" id="UP000295431"/>
    </source>
</evidence>
<feature type="transmembrane region" description="Helical" evidence="8">
    <location>
        <begin position="636"/>
        <end position="659"/>
    </location>
</feature>
<keyword evidence="5 8" id="KW-1133">Transmembrane helix</keyword>
<comment type="similarity">
    <text evidence="2">Belongs to the resistance-nodulation-cell division (RND) (TC 2.A.6) family. MmpL subfamily.</text>
</comment>
<dbReference type="InterPro" id="IPR004869">
    <property type="entry name" value="MMPL_dom"/>
</dbReference>
<feature type="transmembrane region" description="Helical" evidence="8">
    <location>
        <begin position="563"/>
        <end position="587"/>
    </location>
</feature>
<evidence type="ECO:0000256" key="6">
    <source>
        <dbReference type="ARBA" id="ARBA00023136"/>
    </source>
</evidence>
<keyword evidence="11" id="KW-1185">Reference proteome</keyword>
<dbReference type="RefSeq" id="WP_131938637.1">
    <property type="nucleotide sequence ID" value="NZ_BAAAMX010000009.1"/>
</dbReference>
<feature type="transmembrane region" description="Helical" evidence="8">
    <location>
        <begin position="294"/>
        <end position="317"/>
    </location>
</feature>
<evidence type="ECO:0000256" key="4">
    <source>
        <dbReference type="ARBA" id="ARBA00022692"/>
    </source>
</evidence>
<dbReference type="EMBL" id="SMJW01000034">
    <property type="protein sequence ID" value="TDC17363.1"/>
    <property type="molecule type" value="Genomic_DNA"/>
</dbReference>
<evidence type="ECO:0000256" key="3">
    <source>
        <dbReference type="ARBA" id="ARBA00022475"/>
    </source>
</evidence>
<proteinExistence type="inferred from homology"/>
<sequence>MSALLRAMLASKRSAALTVVFWIVLTGVLAGVAPDLKSVEDNSSANSAPAASDSSVAQRELERAFPGSDALPAVVVVRSEDGPAAAAAVTRAARAAGRGLGVPVSPVCGRDGTRPGTDCVPGGDGLTSADGKTRVVIVPVTGDPTGDAFEDAVADLRTAVKDAAPAATVAVTGPAGIIVDTVEVFSSGDKVLLLGTVLLVLVILLVVYRSPLLALVPLLAVGVAMRVTESVGAVLADAGAITISRQTASIMTVLLFGVGTDYALIITSRYREALVDAADRFAAMREALRGTAESVLASASTIVLAMFALLACASPALRGFGPYLALGVAVMAVVAFTFIPAAVLLCGRAVFWPFSEAAMARRATGGALWRRAADLVVAAPRRVLAGTLVLLAVLCLGMTGYKESFDFVSGFRVGTDSAAGQTMIDRDLGPGEIAPSTLLVRGRNLAPEQVEAVRATVAPQVARTAFDPRRDMAAGAARITVVLKDNPYSSAAMDAVGPLRSAAAAAARDAGIEDARVLVAGPTAETADTKSALDRDMLVLVPLVLLIVGLVLGRLLRSALAPVYLLATLLLSFLATLGLTVAITVWLGGDAGIGNRVTAYVFIFLVSLGVDYNIFIMSRYRQESERRAPVEALRAAITRTGGVVSSAGLILAGTFAVLMTQPIRELYQFGMAMAIGILLDTFVVRPLLVPAIVRLLGDRALWPRRPAPAAVEAAEPVRG</sequence>
<feature type="transmembrane region" description="Helical" evidence="8">
    <location>
        <begin position="323"/>
        <end position="351"/>
    </location>
</feature>
<dbReference type="GO" id="GO:0005886">
    <property type="term" value="C:plasma membrane"/>
    <property type="evidence" value="ECO:0007669"/>
    <property type="project" value="UniProtKB-SubCell"/>
</dbReference>
<keyword evidence="3" id="KW-1003">Cell membrane</keyword>
<keyword evidence="4 8" id="KW-0812">Transmembrane</keyword>
<dbReference type="Pfam" id="PF03176">
    <property type="entry name" value="MMPL"/>
    <property type="match status" value="2"/>
</dbReference>
<feature type="transmembrane region" description="Helical" evidence="8">
    <location>
        <begin position="248"/>
        <end position="266"/>
    </location>
</feature>
<evidence type="ECO:0000256" key="2">
    <source>
        <dbReference type="ARBA" id="ARBA00010157"/>
    </source>
</evidence>
<comment type="subcellular location">
    <subcellularLocation>
        <location evidence="1">Cell membrane</location>
        <topology evidence="1">Multi-pass membrane protein</topology>
    </subcellularLocation>
</comment>
<feature type="transmembrane region" description="Helical" evidence="8">
    <location>
        <begin position="599"/>
        <end position="616"/>
    </location>
</feature>
<dbReference type="PANTHER" id="PTHR33406:SF6">
    <property type="entry name" value="MEMBRANE PROTEIN YDGH-RELATED"/>
    <property type="match status" value="1"/>
</dbReference>
<reference evidence="10 11" key="1">
    <citation type="submission" date="2019-03" db="EMBL/GenBank/DDBJ databases">
        <title>Draft genome sequences of novel Actinobacteria.</title>
        <authorList>
            <person name="Sahin N."/>
            <person name="Ay H."/>
            <person name="Saygin H."/>
        </authorList>
    </citation>
    <scope>NUCLEOTIDE SEQUENCE [LARGE SCALE GENOMIC DNA]</scope>
    <source>
        <strain evidence="10 11">DSM 45347</strain>
    </source>
</reference>
<dbReference type="SUPFAM" id="SSF82866">
    <property type="entry name" value="Multidrug efflux transporter AcrB transmembrane domain"/>
    <property type="match status" value="2"/>
</dbReference>